<keyword evidence="2" id="KW-1185">Reference proteome</keyword>
<protein>
    <recommendedName>
        <fullName evidence="3">Lipoprotein</fullName>
    </recommendedName>
</protein>
<gene>
    <name evidence="1" type="ORF">IMCC3135_23225</name>
</gene>
<dbReference type="KEGG" id="gai:IMCC3135_23225"/>
<reference evidence="1 2" key="1">
    <citation type="submission" date="2016-12" db="EMBL/GenBank/DDBJ databases">
        <authorList>
            <person name="Song W.-J."/>
            <person name="Kurnit D.M."/>
        </authorList>
    </citation>
    <scope>NUCLEOTIDE SEQUENCE [LARGE SCALE GENOMIC DNA]</scope>
    <source>
        <strain evidence="1 2">IMCC3135</strain>
    </source>
</reference>
<accession>A0A2Z2P4F6</accession>
<name>A0A2Z2P4F6_9GAMM</name>
<dbReference type="EMBL" id="CP018632">
    <property type="protein sequence ID" value="ASJ74714.1"/>
    <property type="molecule type" value="Genomic_DNA"/>
</dbReference>
<sequence>MKLHQTYVPSLLLCTVAIAGCQETTSRMCDGFHHPLAEVWTENNGLGEVRTFTDLSGNRKSYVLQSIERTSPRENIVNGSDPNRVSCLESAEYLYVESSSDMAFEFDILQRDVRADQPTEDQTVRLTFNVQNPVGTDTDMGTLIRFELDDLAFNNLLGSTDGSTNPREIEYIPQATVNNEVYADLLQHTFIDNSTRFTDGVVDEQAQWVRVLLAKDIGLLQYELLNGTVYTLTRD</sequence>
<evidence type="ECO:0008006" key="3">
    <source>
        <dbReference type="Google" id="ProtNLM"/>
    </source>
</evidence>
<evidence type="ECO:0000313" key="1">
    <source>
        <dbReference type="EMBL" id="ASJ74714.1"/>
    </source>
</evidence>
<evidence type="ECO:0000313" key="2">
    <source>
        <dbReference type="Proteomes" id="UP000250079"/>
    </source>
</evidence>
<proteinExistence type="predicted"/>
<organism evidence="1 2">
    <name type="scientific">Granulosicoccus antarcticus IMCC3135</name>
    <dbReference type="NCBI Taxonomy" id="1192854"/>
    <lineage>
        <taxon>Bacteria</taxon>
        <taxon>Pseudomonadati</taxon>
        <taxon>Pseudomonadota</taxon>
        <taxon>Gammaproteobacteria</taxon>
        <taxon>Chromatiales</taxon>
        <taxon>Granulosicoccaceae</taxon>
        <taxon>Granulosicoccus</taxon>
    </lineage>
</organism>
<dbReference type="PROSITE" id="PS51257">
    <property type="entry name" value="PROKAR_LIPOPROTEIN"/>
    <property type="match status" value="1"/>
</dbReference>
<dbReference type="Proteomes" id="UP000250079">
    <property type="component" value="Chromosome"/>
</dbReference>
<dbReference type="AlphaFoldDB" id="A0A2Z2P4F6"/>